<keyword evidence="1" id="KW-1133">Transmembrane helix</keyword>
<keyword evidence="1" id="KW-0472">Membrane</keyword>
<reference evidence="3 4" key="1">
    <citation type="journal article" date="2019" name="Sci. Rep.">
        <title>Orb-weaving spider Araneus ventricosus genome elucidates the spidroin gene catalogue.</title>
        <authorList>
            <person name="Kono N."/>
            <person name="Nakamura H."/>
            <person name="Ohtoshi R."/>
            <person name="Moran D.A.P."/>
            <person name="Shinohara A."/>
            <person name="Yoshida Y."/>
            <person name="Fujiwara M."/>
            <person name="Mori M."/>
            <person name="Tomita M."/>
            <person name="Arakawa K."/>
        </authorList>
    </citation>
    <scope>NUCLEOTIDE SEQUENCE [LARGE SCALE GENOMIC DNA]</scope>
</reference>
<feature type="transmembrane region" description="Helical" evidence="1">
    <location>
        <begin position="120"/>
        <end position="140"/>
    </location>
</feature>
<evidence type="ECO:0000313" key="3">
    <source>
        <dbReference type="EMBL" id="GBN81326.1"/>
    </source>
</evidence>
<accession>A0A4Y2S162</accession>
<dbReference type="AlphaFoldDB" id="A0A4Y2S162"/>
<name>A0A4Y2S162_ARAVE</name>
<sequence length="171" mass="19644">MDHNAVPHRARLVRSYLESETIPQMAWIARSQDPNTIGHVRDMLGRQIAGRTFHELQQALLQEWALLPHKEINDTIASIPRSCQACISVSMHSTSSSQACIQLISVITVWFPLHILPPNLCCRAATAVIYVFLIVFALLFDMWSTYLVYNFHAYPLNIFVLYRVFPFLLIF</sequence>
<proteinExistence type="predicted"/>
<protein>
    <recommendedName>
        <fullName evidence="5">Tc1-like transposase DDE domain-containing protein</fullName>
    </recommendedName>
</protein>
<keyword evidence="4" id="KW-1185">Reference proteome</keyword>
<gene>
    <name evidence="2" type="ORF">AVEN_29513_1</name>
    <name evidence="3" type="ORF">AVEN_83851_1</name>
</gene>
<dbReference type="OrthoDB" id="5292349at2759"/>
<organism evidence="3 4">
    <name type="scientific">Araneus ventricosus</name>
    <name type="common">Orbweaver spider</name>
    <name type="synonym">Epeira ventricosa</name>
    <dbReference type="NCBI Taxonomy" id="182803"/>
    <lineage>
        <taxon>Eukaryota</taxon>
        <taxon>Metazoa</taxon>
        <taxon>Ecdysozoa</taxon>
        <taxon>Arthropoda</taxon>
        <taxon>Chelicerata</taxon>
        <taxon>Arachnida</taxon>
        <taxon>Araneae</taxon>
        <taxon>Araneomorphae</taxon>
        <taxon>Entelegynae</taxon>
        <taxon>Araneoidea</taxon>
        <taxon>Araneidae</taxon>
        <taxon>Araneus</taxon>
    </lineage>
</organism>
<dbReference type="InterPro" id="IPR036397">
    <property type="entry name" value="RNaseH_sf"/>
</dbReference>
<dbReference type="Proteomes" id="UP000499080">
    <property type="component" value="Unassembled WGS sequence"/>
</dbReference>
<dbReference type="GO" id="GO:0003676">
    <property type="term" value="F:nucleic acid binding"/>
    <property type="evidence" value="ECO:0007669"/>
    <property type="project" value="InterPro"/>
</dbReference>
<dbReference type="EMBL" id="BGPR01018985">
    <property type="protein sequence ID" value="GBN80663.1"/>
    <property type="molecule type" value="Genomic_DNA"/>
</dbReference>
<comment type="caution">
    <text evidence="3">The sequence shown here is derived from an EMBL/GenBank/DDBJ whole genome shotgun (WGS) entry which is preliminary data.</text>
</comment>
<evidence type="ECO:0000256" key="1">
    <source>
        <dbReference type="SAM" id="Phobius"/>
    </source>
</evidence>
<keyword evidence="1" id="KW-0812">Transmembrane</keyword>
<evidence type="ECO:0000313" key="2">
    <source>
        <dbReference type="EMBL" id="GBN80663.1"/>
    </source>
</evidence>
<dbReference type="Gene3D" id="3.30.420.10">
    <property type="entry name" value="Ribonuclease H-like superfamily/Ribonuclease H"/>
    <property type="match status" value="1"/>
</dbReference>
<evidence type="ECO:0008006" key="5">
    <source>
        <dbReference type="Google" id="ProtNLM"/>
    </source>
</evidence>
<evidence type="ECO:0000313" key="4">
    <source>
        <dbReference type="Proteomes" id="UP000499080"/>
    </source>
</evidence>
<dbReference type="EMBL" id="BGPR01019223">
    <property type="protein sequence ID" value="GBN81326.1"/>
    <property type="molecule type" value="Genomic_DNA"/>
</dbReference>